<dbReference type="EMBL" id="BMGH01000001">
    <property type="protein sequence ID" value="GGC96722.1"/>
    <property type="molecule type" value="Genomic_DNA"/>
</dbReference>
<feature type="domain" description="N-acetyltransferase" evidence="1">
    <location>
        <begin position="6"/>
        <end position="95"/>
    </location>
</feature>
<dbReference type="InterPro" id="IPR031165">
    <property type="entry name" value="GNAT_YJDJ"/>
</dbReference>
<dbReference type="RefSeq" id="WP_188159436.1">
    <property type="nucleotide sequence ID" value="NZ_BMGH01000001.1"/>
</dbReference>
<dbReference type="Proteomes" id="UP000613582">
    <property type="component" value="Unassembled WGS sequence"/>
</dbReference>
<reference evidence="2" key="2">
    <citation type="submission" date="2020-09" db="EMBL/GenBank/DDBJ databases">
        <authorList>
            <person name="Sun Q."/>
            <person name="Zhou Y."/>
        </authorList>
    </citation>
    <scope>NUCLEOTIDE SEQUENCE</scope>
    <source>
        <strain evidence="2">CGMCC 1.12921</strain>
    </source>
</reference>
<dbReference type="CDD" id="cd04301">
    <property type="entry name" value="NAT_SF"/>
    <property type="match status" value="1"/>
</dbReference>
<evidence type="ECO:0000259" key="1">
    <source>
        <dbReference type="PROSITE" id="PS51729"/>
    </source>
</evidence>
<dbReference type="PROSITE" id="PS51729">
    <property type="entry name" value="GNAT_YJDJ"/>
    <property type="match status" value="1"/>
</dbReference>
<dbReference type="PANTHER" id="PTHR31435:SF10">
    <property type="entry name" value="BSR4717 PROTEIN"/>
    <property type="match status" value="1"/>
</dbReference>
<evidence type="ECO:0000313" key="2">
    <source>
        <dbReference type="EMBL" id="GGC96722.1"/>
    </source>
</evidence>
<protein>
    <submittedName>
        <fullName evidence="2">N-acetyltransferase</fullName>
    </submittedName>
</protein>
<reference evidence="2" key="1">
    <citation type="journal article" date="2014" name="Int. J. Syst. Evol. Microbiol.">
        <title>Complete genome sequence of Corynebacterium casei LMG S-19264T (=DSM 44701T), isolated from a smear-ripened cheese.</title>
        <authorList>
            <consortium name="US DOE Joint Genome Institute (JGI-PGF)"/>
            <person name="Walter F."/>
            <person name="Albersmeier A."/>
            <person name="Kalinowski J."/>
            <person name="Ruckert C."/>
        </authorList>
    </citation>
    <scope>NUCLEOTIDE SEQUENCE</scope>
    <source>
        <strain evidence="2">CGMCC 1.12921</strain>
    </source>
</reference>
<sequence>MNVELKETGSGGQYYLPDAAAGDDVAEMTFSRASDKLIIVDHTYVPDRYRGQGVGKQLADRVIADAREKGFRIMPLCPFLKAQFQKHPEWHDVLSR</sequence>
<evidence type="ECO:0000313" key="3">
    <source>
        <dbReference type="Proteomes" id="UP000613582"/>
    </source>
</evidence>
<dbReference type="PANTHER" id="PTHR31435">
    <property type="entry name" value="PROTEIN NATD1"/>
    <property type="match status" value="1"/>
</dbReference>
<dbReference type="Gene3D" id="3.40.630.30">
    <property type="match status" value="1"/>
</dbReference>
<accession>A0A8J2Y5D9</accession>
<name>A0A8J2Y5D9_9PROT</name>
<organism evidence="2 3">
    <name type="scientific">Aquisalinus flavus</name>
    <dbReference type="NCBI Taxonomy" id="1526572"/>
    <lineage>
        <taxon>Bacteria</taxon>
        <taxon>Pseudomonadati</taxon>
        <taxon>Pseudomonadota</taxon>
        <taxon>Alphaproteobacteria</taxon>
        <taxon>Parvularculales</taxon>
        <taxon>Parvularculaceae</taxon>
        <taxon>Aquisalinus</taxon>
    </lineage>
</organism>
<proteinExistence type="predicted"/>
<dbReference type="Pfam" id="PF14542">
    <property type="entry name" value="Acetyltransf_CG"/>
    <property type="match status" value="1"/>
</dbReference>
<dbReference type="AlphaFoldDB" id="A0A8J2Y5D9"/>
<keyword evidence="3" id="KW-1185">Reference proteome</keyword>
<dbReference type="InterPro" id="IPR016181">
    <property type="entry name" value="Acyl_CoA_acyltransferase"/>
</dbReference>
<gene>
    <name evidence="2" type="ORF">GCM10011342_01980</name>
</gene>
<dbReference type="InterPro" id="IPR045057">
    <property type="entry name" value="Gcn5-rel_NAT"/>
</dbReference>
<dbReference type="SUPFAM" id="SSF55729">
    <property type="entry name" value="Acyl-CoA N-acyltransferases (Nat)"/>
    <property type="match status" value="1"/>
</dbReference>
<comment type="caution">
    <text evidence="2">The sequence shown here is derived from an EMBL/GenBank/DDBJ whole genome shotgun (WGS) entry which is preliminary data.</text>
</comment>